<dbReference type="InterPro" id="IPR025062">
    <property type="entry name" value="DUF4003"/>
</dbReference>
<dbReference type="AlphaFoldDB" id="A0A838CXC9"/>
<evidence type="ECO:0000313" key="2">
    <source>
        <dbReference type="Proteomes" id="UP000571017"/>
    </source>
</evidence>
<dbReference type="EMBL" id="JACEFG010000004">
    <property type="protein sequence ID" value="MBA2176583.1"/>
    <property type="molecule type" value="Genomic_DNA"/>
</dbReference>
<dbReference type="Proteomes" id="UP000571017">
    <property type="component" value="Unassembled WGS sequence"/>
</dbReference>
<sequence>MFSYLRQTIRFTVAAWLDTRFDNPKEVFHQYSDLYDRMIEKGFKRNNFTYIAALALLQQKNDEGDHDAAIQRSLTIYGRMKGEHPFITSKDDYPLAVILSQQEGEVDDLIERMETFYRQLSKNRFWNGNNLQFLSQMLSLDTEHDSSLLIERTFGVFDELKRASMKPKTMHYPDVGILALVEGSRKSVDEVRVIRDKLNKQKKYRWHKDLNYKLAVQLVVSEALSEHAVAEAGLFTSMEVIMQAQQTAIMAGSIGAVAAADGGGA</sequence>
<accession>A0A838CXC9</accession>
<reference evidence="1 2" key="1">
    <citation type="journal article" date="2004" name="Extremophiles">
        <title>Halobacillus locisalis sp. nov., a halophilic bacterium isolated from a marine solar saltern of the Yellow Sea in Korea.</title>
        <authorList>
            <person name="Yoon J.H."/>
            <person name="Kang K.H."/>
            <person name="Oh T.K."/>
            <person name="Park Y.H."/>
        </authorList>
    </citation>
    <scope>NUCLEOTIDE SEQUENCE [LARGE SCALE GENOMIC DNA]</scope>
    <source>
        <strain evidence="1 2">KCTC 3788</strain>
    </source>
</reference>
<gene>
    <name evidence="1" type="ORF">H0266_16975</name>
</gene>
<organism evidence="1 2">
    <name type="scientific">Halobacillus locisalis</name>
    <dbReference type="NCBI Taxonomy" id="220753"/>
    <lineage>
        <taxon>Bacteria</taxon>
        <taxon>Bacillati</taxon>
        <taxon>Bacillota</taxon>
        <taxon>Bacilli</taxon>
        <taxon>Bacillales</taxon>
        <taxon>Bacillaceae</taxon>
        <taxon>Halobacillus</taxon>
    </lineage>
</organism>
<comment type="caution">
    <text evidence="1">The sequence shown here is derived from an EMBL/GenBank/DDBJ whole genome shotgun (WGS) entry which is preliminary data.</text>
</comment>
<keyword evidence="2" id="KW-1185">Reference proteome</keyword>
<protein>
    <submittedName>
        <fullName evidence="1">DUF4003 domain-containing protein</fullName>
    </submittedName>
</protein>
<name>A0A838CXC9_9BACI</name>
<proteinExistence type="predicted"/>
<evidence type="ECO:0000313" key="1">
    <source>
        <dbReference type="EMBL" id="MBA2176583.1"/>
    </source>
</evidence>
<dbReference type="Pfam" id="PF13170">
    <property type="entry name" value="DUF4003"/>
    <property type="match status" value="1"/>
</dbReference>